<evidence type="ECO:0000256" key="4">
    <source>
        <dbReference type="PIRNR" id="PIRNR006078"/>
    </source>
</evidence>
<dbReference type="InterPro" id="IPR036129">
    <property type="entry name" value="Glycerate_kinase_sf"/>
</dbReference>
<dbReference type="GO" id="GO:0016301">
    <property type="term" value="F:kinase activity"/>
    <property type="evidence" value="ECO:0007669"/>
    <property type="project" value="UniProtKB-KW"/>
</dbReference>
<dbReference type="PIRSF" id="PIRSF006078">
    <property type="entry name" value="GlxK"/>
    <property type="match status" value="1"/>
</dbReference>
<keyword evidence="6" id="KW-1185">Reference proteome</keyword>
<accession>A0ABQ5TET5</accession>
<reference evidence="5 6" key="1">
    <citation type="submission" date="2023-02" db="EMBL/GenBank/DDBJ databases">
        <title>Oceanobacillus kimchii IFOP_LL358 isolated form Alexandrium catenella lab strain.</title>
        <authorList>
            <person name="Gajardo G."/>
            <person name="Ueki S."/>
            <person name="Maruyama F."/>
        </authorList>
    </citation>
    <scope>NUCLEOTIDE SEQUENCE [LARGE SCALE GENOMIC DNA]</scope>
    <source>
        <strain evidence="5 6">IFOP_LL358</strain>
    </source>
</reference>
<evidence type="ECO:0000313" key="6">
    <source>
        <dbReference type="Proteomes" id="UP001275436"/>
    </source>
</evidence>
<dbReference type="InterPro" id="IPR018197">
    <property type="entry name" value="Glycerate_kinase_RE-like"/>
</dbReference>
<evidence type="ECO:0000256" key="3">
    <source>
        <dbReference type="ARBA" id="ARBA00022777"/>
    </source>
</evidence>
<dbReference type="PANTHER" id="PTHR21599">
    <property type="entry name" value="GLYCERATE KINASE"/>
    <property type="match status" value="1"/>
</dbReference>
<protein>
    <submittedName>
        <fullName evidence="5">Glycerate kinase</fullName>
    </submittedName>
</protein>
<dbReference type="PANTHER" id="PTHR21599:SF0">
    <property type="entry name" value="GLYCERATE KINASE"/>
    <property type="match status" value="1"/>
</dbReference>
<evidence type="ECO:0000313" key="5">
    <source>
        <dbReference type="EMBL" id="GLO64522.1"/>
    </source>
</evidence>
<dbReference type="RefSeq" id="WP_069686202.1">
    <property type="nucleotide sequence ID" value="NZ_BSKO01000001.1"/>
</dbReference>
<dbReference type="NCBIfam" id="TIGR00045">
    <property type="entry name" value="glycerate kinase"/>
    <property type="match status" value="1"/>
</dbReference>
<proteinExistence type="inferred from homology"/>
<name>A0ABQ5TET5_9BACI</name>
<sequence>MKIVIIPSGFKECLNAEEVASSMDMGIRRFDRNVKTVVIPMIDGGEGFAETIINIKKGELIYKRVTGPVGGQIMSHFGVYEEKGVKKAVIEMAAVAGLRLVPRSMRNPLKTTTFGVGELIAAALDENVDQIIIGCGDSGTSDGGAGMAQALGVQFLDQRHQLLDIRGGGDLSQVSHIDLSHLDERVCNVRIDVACNWHNILCGAKGVARVFAPQKGATPGEVEILSHGLEHYASLIQEAKGVDVRFVPGSGASGGLGAGLLAFTNAVLHPRYDIIMQYIQLEEHIQDADLVLTAEGCLDGQTPNGKIPSEVSRIAKLAGVPVIAITGTIGEGASINYTSGIDAYTSIIQKPTSLESAMEEAAIWIADSAEAAIRQIQIGYNIAQRKYKRDVI</sequence>
<organism evidence="5 6">
    <name type="scientific">Oceanobacillus kimchii</name>
    <dbReference type="NCBI Taxonomy" id="746691"/>
    <lineage>
        <taxon>Bacteria</taxon>
        <taxon>Bacillati</taxon>
        <taxon>Bacillota</taxon>
        <taxon>Bacilli</taxon>
        <taxon>Bacillales</taxon>
        <taxon>Bacillaceae</taxon>
        <taxon>Oceanobacillus</taxon>
    </lineage>
</organism>
<dbReference type="InterPro" id="IPR004381">
    <property type="entry name" value="Glycerate_kinase"/>
</dbReference>
<comment type="caution">
    <text evidence="5">The sequence shown here is derived from an EMBL/GenBank/DDBJ whole genome shotgun (WGS) entry which is preliminary data.</text>
</comment>
<evidence type="ECO:0000256" key="2">
    <source>
        <dbReference type="ARBA" id="ARBA00022679"/>
    </source>
</evidence>
<gene>
    <name evidence="5" type="ORF">MACH08_03060</name>
</gene>
<dbReference type="InterPro" id="IPR018193">
    <property type="entry name" value="Glyc_kinase_flavodox-like_fold"/>
</dbReference>
<dbReference type="Pfam" id="PF02595">
    <property type="entry name" value="Gly_kinase"/>
    <property type="match status" value="1"/>
</dbReference>
<dbReference type="SUPFAM" id="SSF110738">
    <property type="entry name" value="Glycerate kinase I"/>
    <property type="match status" value="1"/>
</dbReference>
<dbReference type="Gene3D" id="3.40.50.10350">
    <property type="entry name" value="Glycerate kinase, domain 1"/>
    <property type="match status" value="1"/>
</dbReference>
<comment type="similarity">
    <text evidence="1 4">Belongs to the glycerate kinase type-1 family.</text>
</comment>
<evidence type="ECO:0000256" key="1">
    <source>
        <dbReference type="ARBA" id="ARBA00006284"/>
    </source>
</evidence>
<dbReference type="Gene3D" id="3.90.1510.10">
    <property type="entry name" value="Glycerate kinase, domain 2"/>
    <property type="match status" value="1"/>
</dbReference>
<dbReference type="EMBL" id="BSKO01000001">
    <property type="protein sequence ID" value="GLO64522.1"/>
    <property type="molecule type" value="Genomic_DNA"/>
</dbReference>
<keyword evidence="2 4" id="KW-0808">Transferase</keyword>
<keyword evidence="3 4" id="KW-0418">Kinase</keyword>
<dbReference type="Proteomes" id="UP001275436">
    <property type="component" value="Unassembled WGS sequence"/>
</dbReference>